<accession>A0AAU7GC88</accession>
<dbReference type="RefSeq" id="WP_348788219.1">
    <property type="nucleotide sequence ID" value="NZ_CP157390.1"/>
</dbReference>
<evidence type="ECO:0000256" key="1">
    <source>
        <dbReference type="SAM" id="Phobius"/>
    </source>
</evidence>
<dbReference type="InterPro" id="IPR055568">
    <property type="entry name" value="DUF7144"/>
</dbReference>
<feature type="domain" description="DUF7144" evidence="2">
    <location>
        <begin position="13"/>
        <end position="122"/>
    </location>
</feature>
<keyword evidence="1" id="KW-0472">Membrane</keyword>
<feature type="transmembrane region" description="Helical" evidence="1">
    <location>
        <begin position="81"/>
        <end position="101"/>
    </location>
</feature>
<feature type="transmembrane region" description="Helical" evidence="1">
    <location>
        <begin position="55"/>
        <end position="74"/>
    </location>
</feature>
<protein>
    <recommendedName>
        <fullName evidence="2">DUF7144 domain-containing protein</fullName>
    </recommendedName>
</protein>
<keyword evidence="1" id="KW-0812">Transmembrane</keyword>
<evidence type="ECO:0000259" key="2">
    <source>
        <dbReference type="Pfam" id="PF23636"/>
    </source>
</evidence>
<dbReference type="AlphaFoldDB" id="A0AAU7GC88"/>
<gene>
    <name evidence="3" type="ORF">AAME72_00025</name>
</gene>
<feature type="transmembrane region" description="Helical" evidence="1">
    <location>
        <begin position="107"/>
        <end position="129"/>
    </location>
</feature>
<keyword evidence="1" id="KW-1133">Transmembrane helix</keyword>
<sequence length="137" mass="14227">MTGTAEPRRPGVVTAVAILCWVVGTLEGLTGILYLRLASLNAMTDTPAASAFTFGIGYIVVGLAYIAVGFGVFRGADLARVIVLLVSLINFAVGLFTALSGQPLTGILSMGLAVAITLPLWAGPGRAWFDARRSRSS</sequence>
<feature type="transmembrane region" description="Helical" evidence="1">
    <location>
        <begin position="12"/>
        <end position="35"/>
    </location>
</feature>
<evidence type="ECO:0000313" key="3">
    <source>
        <dbReference type="EMBL" id="XBM48267.1"/>
    </source>
</evidence>
<proteinExistence type="predicted"/>
<reference evidence="3" key="1">
    <citation type="submission" date="2024-05" db="EMBL/GenBank/DDBJ databases">
        <title>The Natural Products Discovery Center: Release of the First 8490 Sequenced Strains for Exploring Actinobacteria Biosynthetic Diversity.</title>
        <authorList>
            <person name="Kalkreuter E."/>
            <person name="Kautsar S.A."/>
            <person name="Yang D."/>
            <person name="Bader C.D."/>
            <person name="Teijaro C.N."/>
            <person name="Fluegel L."/>
            <person name="Davis C.M."/>
            <person name="Simpson J.R."/>
            <person name="Lauterbach L."/>
            <person name="Steele A.D."/>
            <person name="Gui C."/>
            <person name="Meng S."/>
            <person name="Li G."/>
            <person name="Viehrig K."/>
            <person name="Ye F."/>
            <person name="Su P."/>
            <person name="Kiefer A.F."/>
            <person name="Nichols A."/>
            <person name="Cepeda A.J."/>
            <person name="Yan W."/>
            <person name="Fan B."/>
            <person name="Jiang Y."/>
            <person name="Adhikari A."/>
            <person name="Zheng C.-J."/>
            <person name="Schuster L."/>
            <person name="Cowan T.M."/>
            <person name="Smanski M.J."/>
            <person name="Chevrette M.G."/>
            <person name="de Carvalho L.P.S."/>
            <person name="Shen B."/>
        </authorList>
    </citation>
    <scope>NUCLEOTIDE SEQUENCE</scope>
    <source>
        <strain evidence="3">NPDC080035</strain>
    </source>
</reference>
<name>A0AAU7GC88_9MICO</name>
<dbReference type="EMBL" id="CP157390">
    <property type="protein sequence ID" value="XBM48267.1"/>
    <property type="molecule type" value="Genomic_DNA"/>
</dbReference>
<dbReference type="Pfam" id="PF23636">
    <property type="entry name" value="DUF7144"/>
    <property type="match status" value="1"/>
</dbReference>
<organism evidence="3">
    <name type="scientific">Leifsonia sp. NPDC080035</name>
    <dbReference type="NCBI Taxonomy" id="3143936"/>
    <lineage>
        <taxon>Bacteria</taxon>
        <taxon>Bacillati</taxon>
        <taxon>Actinomycetota</taxon>
        <taxon>Actinomycetes</taxon>
        <taxon>Micrococcales</taxon>
        <taxon>Microbacteriaceae</taxon>
        <taxon>Leifsonia</taxon>
    </lineage>
</organism>